<evidence type="ECO:0000256" key="1">
    <source>
        <dbReference type="ARBA" id="ARBA00004196"/>
    </source>
</evidence>
<dbReference type="Proteomes" id="UP000887229">
    <property type="component" value="Unassembled WGS sequence"/>
</dbReference>
<sequence>MHGKTALAILGAAAIGRVSAGDAPETSGNPPDAIYRATIEKPGFVDADLPGELKGSIFAQAPPGGRGVVFRAEFENLPLEGGPFSYHIHKAAVPEDGNCTAALSHLDPYGAGAEVKCDASKPETCEVGDLAGKHGAIKSAPFRAEYHDLYLSTKEGDEAYFGDLSFVLHYANSTRLACANFKRESCSTPYPTGGHPNSTVTPTHSLSHSSTLEPTGEPTEEPTGEPTGTPGPEPTTPGSAAVQMSKWSVPAMVFGAAAVAFGLMGRKSTYDAFNIPLAKAYLNCCAAGWSDIAAVLRTSAIECGEGRIPSNSTFLPELRKDVTQIIVPHQITLSVE</sequence>
<accession>A0A9P7ZTB9</accession>
<evidence type="ECO:0000256" key="6">
    <source>
        <dbReference type="ARBA" id="ARBA00022862"/>
    </source>
</evidence>
<keyword evidence="11" id="KW-1185">Reference proteome</keyword>
<dbReference type="Gene3D" id="2.60.40.200">
    <property type="entry name" value="Superoxide dismutase, copper/zinc binding domain"/>
    <property type="match status" value="1"/>
</dbReference>
<comment type="similarity">
    <text evidence="3">Belongs to the Cu-Zn superoxide dismutase family.</text>
</comment>
<evidence type="ECO:0000256" key="2">
    <source>
        <dbReference type="ARBA" id="ARBA00004613"/>
    </source>
</evidence>
<proteinExistence type="inferred from homology"/>
<dbReference type="InterPro" id="IPR036423">
    <property type="entry name" value="SOD-like_Cu/Zn_dom_sf"/>
</dbReference>
<name>A0A9P7ZTB9_9HYPO</name>
<dbReference type="EMBL" id="MU251244">
    <property type="protein sequence ID" value="KAG9257978.1"/>
    <property type="molecule type" value="Genomic_DNA"/>
</dbReference>
<dbReference type="GO" id="GO:0005576">
    <property type="term" value="C:extracellular region"/>
    <property type="evidence" value="ECO:0007669"/>
    <property type="project" value="UniProtKB-SubCell"/>
</dbReference>
<dbReference type="SUPFAM" id="SSF49329">
    <property type="entry name" value="Cu,Zn superoxide dismutase-like"/>
    <property type="match status" value="1"/>
</dbReference>
<dbReference type="FunFam" id="2.60.40.200:FF:000007">
    <property type="entry name" value="Cell surface Cu-only superoxide dismutase 5"/>
    <property type="match status" value="1"/>
</dbReference>
<dbReference type="GeneID" id="70292805"/>
<evidence type="ECO:0000256" key="5">
    <source>
        <dbReference type="ARBA" id="ARBA00022525"/>
    </source>
</evidence>
<keyword evidence="5" id="KW-0964">Secreted</keyword>
<evidence type="ECO:0000256" key="8">
    <source>
        <dbReference type="SAM" id="MobiDB-lite"/>
    </source>
</evidence>
<evidence type="ECO:0000313" key="11">
    <source>
        <dbReference type="Proteomes" id="UP000887229"/>
    </source>
</evidence>
<evidence type="ECO:0000256" key="4">
    <source>
        <dbReference type="ARBA" id="ARBA00012682"/>
    </source>
</evidence>
<comment type="caution">
    <text evidence="10">The sequence shown here is derived from an EMBL/GenBank/DDBJ whole genome shotgun (WGS) entry which is preliminary data.</text>
</comment>
<evidence type="ECO:0000313" key="10">
    <source>
        <dbReference type="EMBL" id="KAG9257978.1"/>
    </source>
</evidence>
<dbReference type="AlphaFoldDB" id="A0A9P7ZTB9"/>
<dbReference type="GO" id="GO:0046872">
    <property type="term" value="F:metal ion binding"/>
    <property type="evidence" value="ECO:0007669"/>
    <property type="project" value="InterPro"/>
</dbReference>
<dbReference type="OrthoDB" id="159229at2759"/>
<gene>
    <name evidence="10" type="ORF">F5Z01DRAFT_632985</name>
</gene>
<dbReference type="GO" id="GO:0004784">
    <property type="term" value="F:superoxide dismutase activity"/>
    <property type="evidence" value="ECO:0007669"/>
    <property type="project" value="UniProtKB-EC"/>
</dbReference>
<evidence type="ECO:0000256" key="3">
    <source>
        <dbReference type="ARBA" id="ARBA00010457"/>
    </source>
</evidence>
<protein>
    <recommendedName>
        <fullName evidence="4">superoxide dismutase</fullName>
        <ecNumber evidence="4">1.15.1.1</ecNumber>
    </recommendedName>
</protein>
<evidence type="ECO:0000256" key="9">
    <source>
        <dbReference type="SAM" id="SignalP"/>
    </source>
</evidence>
<dbReference type="EC" id="1.15.1.1" evidence="4"/>
<feature type="compositionally biased region" description="Low complexity" evidence="8">
    <location>
        <begin position="198"/>
        <end position="217"/>
    </location>
</feature>
<keyword evidence="6" id="KW-0049">Antioxidant</keyword>
<feature type="signal peptide" evidence="9">
    <location>
        <begin position="1"/>
        <end position="20"/>
    </location>
</feature>
<keyword evidence="9" id="KW-0732">Signal</keyword>
<feature type="chain" id="PRO_5040331581" description="superoxide dismutase" evidence="9">
    <location>
        <begin position="21"/>
        <end position="336"/>
    </location>
</feature>
<organism evidence="10 11">
    <name type="scientific">Emericellopsis atlantica</name>
    <dbReference type="NCBI Taxonomy" id="2614577"/>
    <lineage>
        <taxon>Eukaryota</taxon>
        <taxon>Fungi</taxon>
        <taxon>Dikarya</taxon>
        <taxon>Ascomycota</taxon>
        <taxon>Pezizomycotina</taxon>
        <taxon>Sordariomycetes</taxon>
        <taxon>Hypocreomycetidae</taxon>
        <taxon>Hypocreales</taxon>
        <taxon>Bionectriaceae</taxon>
        <taxon>Emericellopsis</taxon>
    </lineage>
</organism>
<dbReference type="RefSeq" id="XP_046121902.1">
    <property type="nucleotide sequence ID" value="XM_046261902.1"/>
</dbReference>
<evidence type="ECO:0000256" key="7">
    <source>
        <dbReference type="ARBA" id="ARBA00049204"/>
    </source>
</evidence>
<reference evidence="10" key="1">
    <citation type="journal article" date="2021" name="IMA Fungus">
        <title>Genomic characterization of three marine fungi, including Emericellopsis atlantica sp. nov. with signatures of a generalist lifestyle and marine biomass degradation.</title>
        <authorList>
            <person name="Hagestad O.C."/>
            <person name="Hou L."/>
            <person name="Andersen J.H."/>
            <person name="Hansen E.H."/>
            <person name="Altermark B."/>
            <person name="Li C."/>
            <person name="Kuhnert E."/>
            <person name="Cox R.J."/>
            <person name="Crous P.W."/>
            <person name="Spatafora J.W."/>
            <person name="Lail K."/>
            <person name="Amirebrahimi M."/>
            <person name="Lipzen A."/>
            <person name="Pangilinan J."/>
            <person name="Andreopoulos W."/>
            <person name="Hayes R.D."/>
            <person name="Ng V."/>
            <person name="Grigoriev I.V."/>
            <person name="Jackson S.A."/>
            <person name="Sutton T.D.S."/>
            <person name="Dobson A.D.W."/>
            <person name="Rama T."/>
        </authorList>
    </citation>
    <scope>NUCLEOTIDE SEQUENCE</scope>
    <source>
        <strain evidence="10">TS7</strain>
    </source>
</reference>
<feature type="region of interest" description="Disordered" evidence="8">
    <location>
        <begin position="189"/>
        <end position="240"/>
    </location>
</feature>
<comment type="subcellular location">
    <subcellularLocation>
        <location evidence="1">Cell envelope</location>
    </subcellularLocation>
    <subcellularLocation>
        <location evidence="2">Secreted</location>
    </subcellularLocation>
</comment>
<comment type="catalytic activity">
    <reaction evidence="7">
        <text>2 superoxide + 2 H(+) = H2O2 + O2</text>
        <dbReference type="Rhea" id="RHEA:20696"/>
        <dbReference type="ChEBI" id="CHEBI:15378"/>
        <dbReference type="ChEBI" id="CHEBI:15379"/>
        <dbReference type="ChEBI" id="CHEBI:16240"/>
        <dbReference type="ChEBI" id="CHEBI:18421"/>
        <dbReference type="EC" id="1.15.1.1"/>
    </reaction>
</comment>